<keyword evidence="2 5" id="KW-0812">Transmembrane</keyword>
<evidence type="ECO:0000256" key="2">
    <source>
        <dbReference type="ARBA" id="ARBA00022692"/>
    </source>
</evidence>
<dbReference type="Proteomes" id="UP000424462">
    <property type="component" value="Chromosome"/>
</dbReference>
<dbReference type="PANTHER" id="PTHR33514:SF13">
    <property type="entry name" value="PROTEIN ABCI12, CHLOROPLASTIC"/>
    <property type="match status" value="1"/>
</dbReference>
<proteinExistence type="predicted"/>
<dbReference type="Pfam" id="PF02361">
    <property type="entry name" value="CbiQ"/>
    <property type="match status" value="1"/>
</dbReference>
<dbReference type="InterPro" id="IPR003339">
    <property type="entry name" value="ABC/ECF_trnsptr_transmembrane"/>
</dbReference>
<evidence type="ECO:0000256" key="5">
    <source>
        <dbReference type="SAM" id="Phobius"/>
    </source>
</evidence>
<dbReference type="AlphaFoldDB" id="A0A6B8W6U1"/>
<keyword evidence="7" id="KW-1185">Reference proteome</keyword>
<organism evidence="6 7">
    <name type="scientific">Corynebacterium occultum</name>
    <dbReference type="NCBI Taxonomy" id="2675219"/>
    <lineage>
        <taxon>Bacteria</taxon>
        <taxon>Bacillati</taxon>
        <taxon>Actinomycetota</taxon>
        <taxon>Actinomycetes</taxon>
        <taxon>Mycobacteriales</taxon>
        <taxon>Corynebacteriaceae</taxon>
        <taxon>Corynebacterium</taxon>
    </lineage>
</organism>
<dbReference type="CDD" id="cd16914">
    <property type="entry name" value="EcfT"/>
    <property type="match status" value="1"/>
</dbReference>
<evidence type="ECO:0000256" key="3">
    <source>
        <dbReference type="ARBA" id="ARBA00022989"/>
    </source>
</evidence>
<keyword evidence="4 5" id="KW-0472">Membrane</keyword>
<evidence type="ECO:0000256" key="4">
    <source>
        <dbReference type="ARBA" id="ARBA00023136"/>
    </source>
</evidence>
<sequence>MNTLPLGFYVPGNSLIHRTPPTWKFAVLILYILGTAIFIKTPLVAVLVLLFPVAGYLIARIPLGVAISQLWPPLPILAVLGLFQWWQRGAETALSMVLVIFAAIMAATLLTLTTTIPAIMDAIDKLLAPLARFGIPVESISLAISLTIRLIPLQLATVQEVLNARKARGASFSIRAFGTPVLIRSMRRAQGIGEALQARGVGD</sequence>
<gene>
    <name evidence="6" type="primary">ecfT</name>
    <name evidence="6" type="ORF">COCCU_08565</name>
</gene>
<dbReference type="KEGG" id="cok:COCCU_08565"/>
<feature type="transmembrane region" description="Helical" evidence="5">
    <location>
        <begin position="25"/>
        <end position="58"/>
    </location>
</feature>
<reference evidence="6 7" key="1">
    <citation type="submission" date="2019-11" db="EMBL/GenBank/DDBJ databases">
        <title>Complete genome sequence of Corynebacterium kalinowskii 1959, a novel Corynebacterium species isolated from soil of a small paddock in Vilsendorf, Germany.</title>
        <authorList>
            <person name="Schaffert L."/>
            <person name="Ruwe M."/>
            <person name="Milse J."/>
            <person name="Hanuschka K."/>
            <person name="Ortseifen V."/>
            <person name="Droste J."/>
            <person name="Brandt D."/>
            <person name="Schlueter L."/>
            <person name="Kutter Y."/>
            <person name="Vinke S."/>
            <person name="Viehoefer P."/>
            <person name="Jacob L."/>
            <person name="Luebke N.-C."/>
            <person name="Schulte-Berndt E."/>
            <person name="Hain C."/>
            <person name="Linder M."/>
            <person name="Schmidt P."/>
            <person name="Wollenschlaeger L."/>
            <person name="Luttermann T."/>
            <person name="Thieme E."/>
            <person name="Hassa J."/>
            <person name="Haak M."/>
            <person name="Wittchen M."/>
            <person name="Mentz A."/>
            <person name="Persicke M."/>
            <person name="Busche T."/>
            <person name="Ruckert C."/>
        </authorList>
    </citation>
    <scope>NUCLEOTIDE SEQUENCE [LARGE SCALE GENOMIC DNA]</scope>
    <source>
        <strain evidence="6 7">2039</strain>
    </source>
</reference>
<evidence type="ECO:0000313" key="6">
    <source>
        <dbReference type="EMBL" id="QGU07637.1"/>
    </source>
</evidence>
<keyword evidence="3 5" id="KW-1133">Transmembrane helix</keyword>
<dbReference type="EMBL" id="CP046455">
    <property type="protein sequence ID" value="QGU07637.1"/>
    <property type="molecule type" value="Genomic_DNA"/>
</dbReference>
<evidence type="ECO:0000256" key="1">
    <source>
        <dbReference type="ARBA" id="ARBA00004141"/>
    </source>
</evidence>
<comment type="subcellular location">
    <subcellularLocation>
        <location evidence="1">Membrane</location>
        <topology evidence="1">Multi-pass membrane protein</topology>
    </subcellularLocation>
</comment>
<feature type="transmembrane region" description="Helical" evidence="5">
    <location>
        <begin position="70"/>
        <end position="87"/>
    </location>
</feature>
<accession>A0A6B8W6U1</accession>
<dbReference type="PANTHER" id="PTHR33514">
    <property type="entry name" value="PROTEIN ABCI12, CHLOROPLASTIC"/>
    <property type="match status" value="1"/>
</dbReference>
<feature type="transmembrane region" description="Helical" evidence="5">
    <location>
        <begin position="93"/>
        <end position="112"/>
    </location>
</feature>
<name>A0A6B8W6U1_9CORY</name>
<dbReference type="GO" id="GO:0005886">
    <property type="term" value="C:plasma membrane"/>
    <property type="evidence" value="ECO:0007669"/>
    <property type="project" value="TreeGrafter"/>
</dbReference>
<dbReference type="RefSeq" id="WP_156231106.1">
    <property type="nucleotide sequence ID" value="NZ_CP046455.1"/>
</dbReference>
<evidence type="ECO:0000313" key="7">
    <source>
        <dbReference type="Proteomes" id="UP000424462"/>
    </source>
</evidence>
<protein>
    <submittedName>
        <fullName evidence="6">Energy-coupling factor transporter transmembrane protein EcfT</fullName>
    </submittedName>
</protein>